<dbReference type="Proteomes" id="UP000183002">
    <property type="component" value="Unassembled WGS sequence"/>
</dbReference>
<proteinExistence type="predicted"/>
<dbReference type="RefSeq" id="WP_050519926.1">
    <property type="nucleotide sequence ID" value="NZ_FOCO01000020.1"/>
</dbReference>
<protein>
    <recommendedName>
        <fullName evidence="4">NnrT protein</fullName>
    </recommendedName>
</protein>
<evidence type="ECO:0000256" key="1">
    <source>
        <dbReference type="SAM" id="Phobius"/>
    </source>
</evidence>
<name>A0A1H8IDW6_9RHOB</name>
<feature type="transmembrane region" description="Helical" evidence="1">
    <location>
        <begin position="12"/>
        <end position="36"/>
    </location>
</feature>
<dbReference type="OrthoDB" id="7667013at2"/>
<keyword evidence="3" id="KW-1185">Reference proteome</keyword>
<gene>
    <name evidence="2" type="ORF">SAMN05216227_102010</name>
</gene>
<dbReference type="EMBL" id="FOCO01000020">
    <property type="protein sequence ID" value="SEN66674.1"/>
    <property type="molecule type" value="Genomic_DNA"/>
</dbReference>
<dbReference type="STRING" id="1077947.SAMN05216227_102010"/>
<sequence length="96" mass="9803">MNRRGWSTARIALVLYPFAAGAAAVNVFFASLIGSWVGGPVLSSALSLTLGCVIGAPATLAFARHIRRLMDRADGTNAADVTNAADGPNGTNKATS</sequence>
<accession>A0A1H8IDW6</accession>
<reference evidence="2 3" key="1">
    <citation type="submission" date="2016-10" db="EMBL/GenBank/DDBJ databases">
        <authorList>
            <person name="de Groot N.N."/>
        </authorList>
    </citation>
    <scope>NUCLEOTIDE SEQUENCE [LARGE SCALE GENOMIC DNA]</scope>
    <source>
        <strain evidence="2 3">CGMCC 1.10836</strain>
    </source>
</reference>
<evidence type="ECO:0000313" key="2">
    <source>
        <dbReference type="EMBL" id="SEN66674.1"/>
    </source>
</evidence>
<evidence type="ECO:0008006" key="4">
    <source>
        <dbReference type="Google" id="ProtNLM"/>
    </source>
</evidence>
<keyword evidence="1" id="KW-0812">Transmembrane</keyword>
<dbReference type="AlphaFoldDB" id="A0A1H8IDW6"/>
<keyword evidence="1" id="KW-0472">Membrane</keyword>
<feature type="transmembrane region" description="Helical" evidence="1">
    <location>
        <begin position="42"/>
        <end position="63"/>
    </location>
</feature>
<keyword evidence="1" id="KW-1133">Transmembrane helix</keyword>
<organism evidence="2 3">
    <name type="scientific">Pseudorhodobacter antarcticus</name>
    <dbReference type="NCBI Taxonomy" id="1077947"/>
    <lineage>
        <taxon>Bacteria</taxon>
        <taxon>Pseudomonadati</taxon>
        <taxon>Pseudomonadota</taxon>
        <taxon>Alphaproteobacteria</taxon>
        <taxon>Rhodobacterales</taxon>
        <taxon>Paracoccaceae</taxon>
        <taxon>Pseudorhodobacter</taxon>
    </lineage>
</organism>
<evidence type="ECO:0000313" key="3">
    <source>
        <dbReference type="Proteomes" id="UP000183002"/>
    </source>
</evidence>